<evidence type="ECO:0000256" key="6">
    <source>
        <dbReference type="SAM" id="SignalP"/>
    </source>
</evidence>
<accession>A0A2A2L0R2</accession>
<gene>
    <name evidence="7" type="ORF">WR25_01962</name>
</gene>
<reference evidence="7 8" key="1">
    <citation type="journal article" date="2017" name="Curr. Biol.">
        <title>Genome architecture and evolution of a unichromosomal asexual nematode.</title>
        <authorList>
            <person name="Fradin H."/>
            <person name="Zegar C."/>
            <person name="Gutwein M."/>
            <person name="Lucas J."/>
            <person name="Kovtun M."/>
            <person name="Corcoran D."/>
            <person name="Baugh L.R."/>
            <person name="Kiontke K."/>
            <person name="Gunsalus K."/>
            <person name="Fitch D.H."/>
            <person name="Piano F."/>
        </authorList>
    </citation>
    <scope>NUCLEOTIDE SEQUENCE [LARGE SCALE GENOMIC DNA]</scope>
    <source>
        <strain evidence="7">PF1309</strain>
    </source>
</reference>
<feature type="compositionally biased region" description="Basic and acidic residues" evidence="5">
    <location>
        <begin position="234"/>
        <end position="303"/>
    </location>
</feature>
<comment type="caution">
    <text evidence="7">The sequence shown here is derived from an EMBL/GenBank/DDBJ whole genome shotgun (WGS) entry which is preliminary data.</text>
</comment>
<dbReference type="InterPro" id="IPR001534">
    <property type="entry name" value="Transthyretin-like"/>
</dbReference>
<protein>
    <recommendedName>
        <fullName evidence="9">ZP domain-containing protein</fullName>
    </recommendedName>
</protein>
<dbReference type="PANTHER" id="PTHR21700:SF54">
    <property type="entry name" value="TRANSTHYRETIN-LIKE FAMILY PROTEIN"/>
    <property type="match status" value="1"/>
</dbReference>
<keyword evidence="4 6" id="KW-0732">Signal</keyword>
<feature type="signal peptide" evidence="6">
    <location>
        <begin position="1"/>
        <end position="23"/>
    </location>
</feature>
<dbReference type="AlphaFoldDB" id="A0A2A2L0R2"/>
<keyword evidence="3" id="KW-0964">Secreted</keyword>
<evidence type="ECO:0008006" key="9">
    <source>
        <dbReference type="Google" id="ProtNLM"/>
    </source>
</evidence>
<feature type="compositionally biased region" description="Low complexity" evidence="5">
    <location>
        <begin position="218"/>
        <end position="229"/>
    </location>
</feature>
<proteinExistence type="inferred from homology"/>
<dbReference type="Proteomes" id="UP000218231">
    <property type="component" value="Unassembled WGS sequence"/>
</dbReference>
<feature type="chain" id="PRO_5013308196" description="ZP domain-containing protein" evidence="6">
    <location>
        <begin position="24"/>
        <end position="445"/>
    </location>
</feature>
<feature type="compositionally biased region" description="Basic and acidic residues" evidence="5">
    <location>
        <begin position="342"/>
        <end position="366"/>
    </location>
</feature>
<dbReference type="STRING" id="2018661.A0A2A2L0R2"/>
<evidence type="ECO:0000313" key="7">
    <source>
        <dbReference type="EMBL" id="PAV79846.1"/>
    </source>
</evidence>
<evidence type="ECO:0000256" key="5">
    <source>
        <dbReference type="SAM" id="MobiDB-lite"/>
    </source>
</evidence>
<name>A0A2A2L0R2_9BILA</name>
<dbReference type="EMBL" id="LIAE01007361">
    <property type="protein sequence ID" value="PAV79846.1"/>
    <property type="molecule type" value="Genomic_DNA"/>
</dbReference>
<dbReference type="InterPro" id="IPR038479">
    <property type="entry name" value="Transthyretin-like_sf"/>
</dbReference>
<evidence type="ECO:0000256" key="1">
    <source>
        <dbReference type="ARBA" id="ARBA00004613"/>
    </source>
</evidence>
<dbReference type="PANTHER" id="PTHR21700">
    <property type="entry name" value="TRANSTHYRETIN-LIKE FAMILY PROTEIN-RELATED"/>
    <property type="match status" value="1"/>
</dbReference>
<dbReference type="Pfam" id="PF01060">
    <property type="entry name" value="TTR-52"/>
    <property type="match status" value="1"/>
</dbReference>
<keyword evidence="8" id="KW-1185">Reference proteome</keyword>
<dbReference type="Gene3D" id="2.60.40.3330">
    <property type="match status" value="1"/>
</dbReference>
<dbReference type="GO" id="GO:0005576">
    <property type="term" value="C:extracellular region"/>
    <property type="evidence" value="ECO:0007669"/>
    <property type="project" value="UniProtKB-SubCell"/>
</dbReference>
<evidence type="ECO:0000313" key="8">
    <source>
        <dbReference type="Proteomes" id="UP000218231"/>
    </source>
</evidence>
<feature type="region of interest" description="Disordered" evidence="5">
    <location>
        <begin position="209"/>
        <end position="303"/>
    </location>
</feature>
<sequence length="445" mass="52181">MREAWIPLLIWAVLLSAVSVVSSYEQAVVVKGIINCRGQRMPGMFVQLMEEDSLFDADDLMGSTNADFRGVFCVRGFTDEISKIEPFILIEHNCGYEGLNEKARFCSFDISNVRLKLQSVYHHYVPSEFIVAGNRSHKIYHLGDIELLAPEAPVREHNRIGMLKPTGVQELDVRMKECIPVYIQYQKTMRLGAKAVDTSQEVAHVLPQDPAEPTTELPASSSPSSSQSAIQTETRTEQQEVGENKHKYEKEQLEIREKEERQQLEEEEENQRRQEVMDLRRKKEEEEERERQLEQETAQKVEAGRIQELKRLEQEAQRKVEEEKRRIEYQKRVEEYWRREKERQLQEAARRKEERKRVEAEERAKLDAGWAHQSQKNDLTQLPDESESVQVEDNEIDEDRGMDIQTVTTQDPCSAFYERQQKLALHHLDERLQHLRDPCSKIKRH</sequence>
<evidence type="ECO:0000256" key="4">
    <source>
        <dbReference type="ARBA" id="ARBA00022729"/>
    </source>
</evidence>
<feature type="region of interest" description="Disordered" evidence="5">
    <location>
        <begin position="342"/>
        <end position="404"/>
    </location>
</feature>
<dbReference type="GO" id="GO:0009986">
    <property type="term" value="C:cell surface"/>
    <property type="evidence" value="ECO:0007669"/>
    <property type="project" value="InterPro"/>
</dbReference>
<dbReference type="OrthoDB" id="5875941at2759"/>
<comment type="similarity">
    <text evidence="2">Belongs to the nematode transthyretin-like family.</text>
</comment>
<organism evidence="7 8">
    <name type="scientific">Diploscapter pachys</name>
    <dbReference type="NCBI Taxonomy" id="2018661"/>
    <lineage>
        <taxon>Eukaryota</taxon>
        <taxon>Metazoa</taxon>
        <taxon>Ecdysozoa</taxon>
        <taxon>Nematoda</taxon>
        <taxon>Chromadorea</taxon>
        <taxon>Rhabditida</taxon>
        <taxon>Rhabditina</taxon>
        <taxon>Rhabditomorpha</taxon>
        <taxon>Rhabditoidea</taxon>
        <taxon>Rhabditidae</taxon>
        <taxon>Diploscapter</taxon>
    </lineage>
</organism>
<comment type="subcellular location">
    <subcellularLocation>
        <location evidence="1">Secreted</location>
    </subcellularLocation>
</comment>
<evidence type="ECO:0000256" key="2">
    <source>
        <dbReference type="ARBA" id="ARBA00010112"/>
    </source>
</evidence>
<feature type="compositionally biased region" description="Acidic residues" evidence="5">
    <location>
        <begin position="384"/>
        <end position="400"/>
    </location>
</feature>
<evidence type="ECO:0000256" key="3">
    <source>
        <dbReference type="ARBA" id="ARBA00022525"/>
    </source>
</evidence>